<dbReference type="AlphaFoldDB" id="A0A0E9XST9"/>
<accession>A0A0E9XST9</accession>
<name>A0A0E9XST9_ANGAN</name>
<organism evidence="1">
    <name type="scientific">Anguilla anguilla</name>
    <name type="common">European freshwater eel</name>
    <name type="synonym">Muraena anguilla</name>
    <dbReference type="NCBI Taxonomy" id="7936"/>
    <lineage>
        <taxon>Eukaryota</taxon>
        <taxon>Metazoa</taxon>
        <taxon>Chordata</taxon>
        <taxon>Craniata</taxon>
        <taxon>Vertebrata</taxon>
        <taxon>Euteleostomi</taxon>
        <taxon>Actinopterygii</taxon>
        <taxon>Neopterygii</taxon>
        <taxon>Teleostei</taxon>
        <taxon>Anguilliformes</taxon>
        <taxon>Anguillidae</taxon>
        <taxon>Anguilla</taxon>
    </lineage>
</organism>
<evidence type="ECO:0000313" key="1">
    <source>
        <dbReference type="EMBL" id="JAI05798.1"/>
    </source>
</evidence>
<proteinExistence type="predicted"/>
<reference evidence="1" key="1">
    <citation type="submission" date="2014-11" db="EMBL/GenBank/DDBJ databases">
        <authorList>
            <person name="Amaro Gonzalez C."/>
        </authorList>
    </citation>
    <scope>NUCLEOTIDE SEQUENCE</scope>
</reference>
<dbReference type="EMBL" id="GBXM01002780">
    <property type="protein sequence ID" value="JAI05798.1"/>
    <property type="molecule type" value="Transcribed_RNA"/>
</dbReference>
<sequence>MYRYRTARPSALSFSKPFAKKSVQTSEITGPASFRCDAVGK</sequence>
<protein>
    <submittedName>
        <fullName evidence="1">Uncharacterized protein</fullName>
    </submittedName>
</protein>
<reference evidence="1" key="2">
    <citation type="journal article" date="2015" name="Fish Shellfish Immunol.">
        <title>Early steps in the European eel (Anguilla anguilla)-Vibrio vulnificus interaction in the gills: Role of the RtxA13 toxin.</title>
        <authorList>
            <person name="Callol A."/>
            <person name="Pajuelo D."/>
            <person name="Ebbesson L."/>
            <person name="Teles M."/>
            <person name="MacKenzie S."/>
            <person name="Amaro C."/>
        </authorList>
    </citation>
    <scope>NUCLEOTIDE SEQUENCE</scope>
</reference>